<dbReference type="Pfam" id="PF03392">
    <property type="entry name" value="OS-D"/>
    <property type="match status" value="1"/>
</dbReference>
<name>A0A3G2LGI5_9ORTH</name>
<accession>A0A3G2LGI5</accession>
<feature type="signal peptide" evidence="1">
    <location>
        <begin position="1"/>
        <end position="23"/>
    </location>
</feature>
<evidence type="ECO:0000256" key="1">
    <source>
        <dbReference type="SAM" id="SignalP"/>
    </source>
</evidence>
<keyword evidence="1" id="KW-0732">Signal</keyword>
<dbReference type="InterPro" id="IPR005055">
    <property type="entry name" value="A10/PebIII"/>
</dbReference>
<evidence type="ECO:0000313" key="2">
    <source>
        <dbReference type="EMBL" id="AYN71367.1"/>
    </source>
</evidence>
<dbReference type="InterPro" id="IPR036682">
    <property type="entry name" value="OS_D_A10/PebIII_sf"/>
</dbReference>
<dbReference type="SUPFAM" id="SSF100910">
    <property type="entry name" value="Chemosensory protein Csp2"/>
    <property type="match status" value="1"/>
</dbReference>
<protein>
    <submittedName>
        <fullName evidence="2">Chemosensory protein 18</fullName>
    </submittedName>
</protein>
<reference evidence="2" key="1">
    <citation type="submission" date="2018-06" db="EMBL/GenBank/DDBJ databases">
        <title>Transcriptome analysis and expression profiles of olfactory relative protein genes in Oedaleus infernalis.</title>
        <authorList>
            <person name="Zhang Y."/>
            <person name="Pang B."/>
        </authorList>
    </citation>
    <scope>NUCLEOTIDE SEQUENCE</scope>
</reference>
<feature type="chain" id="PRO_5018329804" evidence="1">
    <location>
        <begin position="24"/>
        <end position="138"/>
    </location>
</feature>
<organism evidence="2">
    <name type="scientific">Oedaleus infernalis</name>
    <dbReference type="NCBI Taxonomy" id="267432"/>
    <lineage>
        <taxon>Eukaryota</taxon>
        <taxon>Metazoa</taxon>
        <taxon>Ecdysozoa</taxon>
        <taxon>Arthropoda</taxon>
        <taxon>Hexapoda</taxon>
        <taxon>Insecta</taxon>
        <taxon>Pterygota</taxon>
        <taxon>Neoptera</taxon>
        <taxon>Polyneoptera</taxon>
        <taxon>Orthoptera</taxon>
        <taxon>Caelifera</taxon>
        <taxon>Acrididea</taxon>
        <taxon>Acridomorpha</taxon>
        <taxon>Acridoidea</taxon>
        <taxon>Acrididae</taxon>
        <taxon>Oedipodinae</taxon>
        <taxon>Oedaleus</taxon>
    </lineage>
</organism>
<gene>
    <name evidence="2" type="primary">CSP18</name>
</gene>
<dbReference type="Gene3D" id="1.10.2080.10">
    <property type="entry name" value="Insect odorant-binding protein A10/Ejaculatory bulb-specific protein 3"/>
    <property type="match status" value="1"/>
</dbReference>
<sequence>MAHLQAALCTVATLAALLVAVCAQGGPAQSFARPERLDVDSAIHNETRFQEAMACILGEDDYRLCDHHTVGIKYDGWRMLERGCGGTCTPDEQSVYRFLAYVSHNKPDQWRRILDKFDPDGKLQQSNSEQWRQHGIKV</sequence>
<dbReference type="EMBL" id="MH568714">
    <property type="protein sequence ID" value="AYN71367.1"/>
    <property type="molecule type" value="mRNA"/>
</dbReference>
<dbReference type="AlphaFoldDB" id="A0A3G2LGI5"/>
<proteinExistence type="evidence at transcript level"/>